<sequence>MVLLVLDVASFGPLSFGKFSLVYHKGGGLETVKVKIISYMSFFRIGLLVYKSFPNLLTVAPVFT</sequence>
<gene>
    <name evidence="1" type="ORF">GCM10011389_16470</name>
</gene>
<evidence type="ECO:0000313" key="2">
    <source>
        <dbReference type="Proteomes" id="UP000642571"/>
    </source>
</evidence>
<evidence type="ECO:0000313" key="1">
    <source>
        <dbReference type="EMBL" id="GGD09637.1"/>
    </source>
</evidence>
<comment type="caution">
    <text evidence="1">The sequence shown here is derived from an EMBL/GenBank/DDBJ whole genome shotgun (WGS) entry which is preliminary data.</text>
</comment>
<proteinExistence type="predicted"/>
<accession>A0ABQ1Q238</accession>
<dbReference type="Proteomes" id="UP000642571">
    <property type="component" value="Unassembled WGS sequence"/>
</dbReference>
<organism evidence="1 2">
    <name type="scientific">Pontibacillus salipaludis</name>
    <dbReference type="NCBI Taxonomy" id="1697394"/>
    <lineage>
        <taxon>Bacteria</taxon>
        <taxon>Bacillati</taxon>
        <taxon>Bacillota</taxon>
        <taxon>Bacilli</taxon>
        <taxon>Bacillales</taxon>
        <taxon>Bacillaceae</taxon>
        <taxon>Pontibacillus</taxon>
    </lineage>
</organism>
<keyword evidence="2" id="KW-1185">Reference proteome</keyword>
<name>A0ABQ1Q238_9BACI</name>
<protein>
    <submittedName>
        <fullName evidence="1">Uncharacterized protein</fullName>
    </submittedName>
</protein>
<dbReference type="EMBL" id="BMIN01000005">
    <property type="protein sequence ID" value="GGD09637.1"/>
    <property type="molecule type" value="Genomic_DNA"/>
</dbReference>
<reference evidence="2" key="1">
    <citation type="journal article" date="2019" name="Int. J. Syst. Evol. Microbiol.">
        <title>The Global Catalogue of Microorganisms (GCM) 10K type strain sequencing project: providing services to taxonomists for standard genome sequencing and annotation.</title>
        <authorList>
            <consortium name="The Broad Institute Genomics Platform"/>
            <consortium name="The Broad Institute Genome Sequencing Center for Infectious Disease"/>
            <person name="Wu L."/>
            <person name="Ma J."/>
        </authorList>
    </citation>
    <scope>NUCLEOTIDE SEQUENCE [LARGE SCALE GENOMIC DNA]</scope>
    <source>
        <strain evidence="2">CGMCC 1.15353</strain>
    </source>
</reference>